<evidence type="ECO:0000313" key="2">
    <source>
        <dbReference type="EMBL" id="AMK75353.1"/>
    </source>
</evidence>
<protein>
    <submittedName>
        <fullName evidence="2">Uncharacterized protein</fullName>
    </submittedName>
</protein>
<keyword evidence="1" id="KW-0732">Signal</keyword>
<dbReference type="OrthoDB" id="5572475at2"/>
<gene>
    <name evidence="2" type="ORF">JT25_002420</name>
</gene>
<dbReference type="EMBL" id="CP014476">
    <property type="protein sequence ID" value="AMK75353.1"/>
    <property type="molecule type" value="Genomic_DNA"/>
</dbReference>
<accession>A0A140E4M9</accession>
<name>A0A140E4M9_9GAMM</name>
<feature type="chain" id="PRO_5007807369" evidence="1">
    <location>
        <begin position="23"/>
        <end position="257"/>
    </location>
</feature>
<proteinExistence type="predicted"/>
<dbReference type="KEGG" id="mdn:JT25_002420"/>
<evidence type="ECO:0000256" key="1">
    <source>
        <dbReference type="SAM" id="SignalP"/>
    </source>
</evidence>
<dbReference type="Proteomes" id="UP000030512">
    <property type="component" value="Chromosome"/>
</dbReference>
<sequence>MKRTIGWIIPTLLATAALQVQADEREGGGLNVAFTDCTEFVGVEPVPESKARALVPSQYQLVVDDAGAKLVVRIAHCEGVAVNNRPAQAGTVAHLGIMLYSPDGTGTDPNTAINNYTLTYASNVPVLVNGLRKQGVPAQWDGNLTYEVTPTSATNEFYAAVSPDGQDAVTWFLHGAVTEPVIASPFLANWWSYSKKGEVKMATNIEQIYFDFGSTVSFFTARNSFVGDLLGSNGVANFPLSFRGKFASGQMAVTRKR</sequence>
<organism evidence="2 3">
    <name type="scientific">Methylomonas denitrificans</name>
    <dbReference type="NCBI Taxonomy" id="1538553"/>
    <lineage>
        <taxon>Bacteria</taxon>
        <taxon>Pseudomonadati</taxon>
        <taxon>Pseudomonadota</taxon>
        <taxon>Gammaproteobacteria</taxon>
        <taxon>Methylococcales</taxon>
        <taxon>Methylococcaceae</taxon>
        <taxon>Methylomonas</taxon>
    </lineage>
</organism>
<keyword evidence="3" id="KW-1185">Reference proteome</keyword>
<feature type="signal peptide" evidence="1">
    <location>
        <begin position="1"/>
        <end position="22"/>
    </location>
</feature>
<dbReference type="RefSeq" id="WP_036272020.1">
    <property type="nucleotide sequence ID" value="NZ_CP014476.1"/>
</dbReference>
<evidence type="ECO:0000313" key="3">
    <source>
        <dbReference type="Proteomes" id="UP000030512"/>
    </source>
</evidence>
<dbReference type="AlphaFoldDB" id="A0A140E4M9"/>
<reference evidence="2 3" key="1">
    <citation type="journal article" date="2015" name="Environ. Microbiol.">
        <title>Methane oxidation coupled to nitrate reduction under hypoxia by the Gammaproteobacterium Methylomonas denitrificans, sp. nov. type strain FJG1.</title>
        <authorList>
            <person name="Kits K.D."/>
            <person name="Klotz M.G."/>
            <person name="Stein L.Y."/>
        </authorList>
    </citation>
    <scope>NUCLEOTIDE SEQUENCE [LARGE SCALE GENOMIC DNA]</scope>
    <source>
        <strain evidence="2 3">FJG1</strain>
    </source>
</reference>